<protein>
    <submittedName>
        <fullName evidence="2">VOC family protein</fullName>
    </submittedName>
</protein>
<proteinExistence type="predicted"/>
<comment type="caution">
    <text evidence="2">The sequence shown here is derived from an EMBL/GenBank/DDBJ whole genome shotgun (WGS) entry which is preliminary data.</text>
</comment>
<keyword evidence="3" id="KW-1185">Reference proteome</keyword>
<dbReference type="SUPFAM" id="SSF54593">
    <property type="entry name" value="Glyoxalase/Bleomycin resistance protein/Dihydroxybiphenyl dioxygenase"/>
    <property type="match status" value="1"/>
</dbReference>
<dbReference type="RefSeq" id="WP_382774206.1">
    <property type="nucleotide sequence ID" value="NZ_JBHXKZ010000014.1"/>
</dbReference>
<dbReference type="InterPro" id="IPR029068">
    <property type="entry name" value="Glyas_Bleomycin-R_OHBP_Dase"/>
</dbReference>
<feature type="domain" description="Glyoxalase-like" evidence="1">
    <location>
        <begin position="8"/>
        <end position="234"/>
    </location>
</feature>
<dbReference type="Gene3D" id="3.10.180.10">
    <property type="entry name" value="2,3-Dihydroxybiphenyl 1,2-Dioxygenase, domain 1"/>
    <property type="match status" value="1"/>
</dbReference>
<reference evidence="2 3" key="1">
    <citation type="submission" date="2024-09" db="EMBL/GenBank/DDBJ databases">
        <title>The Natural Products Discovery Center: Release of the First 8490 Sequenced Strains for Exploring Actinobacteria Biosynthetic Diversity.</title>
        <authorList>
            <person name="Kalkreuter E."/>
            <person name="Kautsar S.A."/>
            <person name="Yang D."/>
            <person name="Bader C.D."/>
            <person name="Teijaro C.N."/>
            <person name="Fluegel L."/>
            <person name="Davis C.M."/>
            <person name="Simpson J.R."/>
            <person name="Lauterbach L."/>
            <person name="Steele A.D."/>
            <person name="Gui C."/>
            <person name="Meng S."/>
            <person name="Li G."/>
            <person name="Viehrig K."/>
            <person name="Ye F."/>
            <person name="Su P."/>
            <person name="Kiefer A.F."/>
            <person name="Nichols A."/>
            <person name="Cepeda A.J."/>
            <person name="Yan W."/>
            <person name="Fan B."/>
            <person name="Jiang Y."/>
            <person name="Adhikari A."/>
            <person name="Zheng C.-J."/>
            <person name="Schuster L."/>
            <person name="Cowan T.M."/>
            <person name="Smanski M.J."/>
            <person name="Chevrette M.G."/>
            <person name="De Carvalho L.P.S."/>
            <person name="Shen B."/>
        </authorList>
    </citation>
    <scope>NUCLEOTIDE SEQUENCE [LARGE SCALE GENOMIC DNA]</scope>
    <source>
        <strain evidence="2 3">NPDC058428</strain>
    </source>
</reference>
<evidence type="ECO:0000259" key="1">
    <source>
        <dbReference type="Pfam" id="PF13468"/>
    </source>
</evidence>
<dbReference type="Proteomes" id="UP001598352">
    <property type="component" value="Unassembled WGS sequence"/>
</dbReference>
<sequence length="328" mass="34555">MPHDTTRLHHVGHIVENLAEASSLYERLGFVVPPPSCPAMPRSEGAAPEPFGAANTHADFPDSFLELATCVEEGDAGRLPADTRLVPLEAPAEVLQQLVERIGETSANLAACLDRFQGLHILMFSSPAIDEAAVRLTAAGVRHGGVNTVRRAAPSGADSPVETIRYLEIDGHEPNTAPGTGTVPEGRVGIVADLDPGIQSARHLDHPNGATGLAEATLCVADEDLAATHHRYATYLDRSPRQEGQALVFDLDGAALRLIPSSALPTTLPGEEPPALPALVAYTVTVRDLPLARDLLHRNGVPVRETPTGELFVPAEAALGTAIVFRAG</sequence>
<accession>A0ABW6F575</accession>
<organism evidence="2 3">
    <name type="scientific">Streptomyces rubiginosohelvolus</name>
    <dbReference type="NCBI Taxonomy" id="67362"/>
    <lineage>
        <taxon>Bacteria</taxon>
        <taxon>Bacillati</taxon>
        <taxon>Actinomycetota</taxon>
        <taxon>Actinomycetes</taxon>
        <taxon>Kitasatosporales</taxon>
        <taxon>Streptomycetaceae</taxon>
        <taxon>Streptomyces</taxon>
    </lineage>
</organism>
<evidence type="ECO:0000313" key="2">
    <source>
        <dbReference type="EMBL" id="MFD4824500.1"/>
    </source>
</evidence>
<name>A0ABW6F575_9ACTN</name>
<gene>
    <name evidence="2" type="ORF">ACFWOQ_18140</name>
</gene>
<dbReference type="Pfam" id="PF13468">
    <property type="entry name" value="Glyoxalase_3"/>
    <property type="match status" value="1"/>
</dbReference>
<dbReference type="EMBL" id="JBHXKZ010000014">
    <property type="protein sequence ID" value="MFD4824500.1"/>
    <property type="molecule type" value="Genomic_DNA"/>
</dbReference>
<evidence type="ECO:0000313" key="3">
    <source>
        <dbReference type="Proteomes" id="UP001598352"/>
    </source>
</evidence>
<dbReference type="InterPro" id="IPR025870">
    <property type="entry name" value="Glyoxalase-like_dom"/>
</dbReference>